<feature type="transmembrane region" description="Helical" evidence="1">
    <location>
        <begin position="20"/>
        <end position="38"/>
    </location>
</feature>
<dbReference type="InParanoid" id="A0A3Q7F4U7"/>
<dbReference type="AlphaFoldDB" id="A0A3Q7F4U7"/>
<name>A0A3Q7F4U7_SOLLC</name>
<keyword evidence="1" id="KW-0472">Membrane</keyword>
<keyword evidence="1" id="KW-0812">Transmembrane</keyword>
<reference evidence="2" key="1">
    <citation type="journal article" date="2012" name="Nature">
        <title>The tomato genome sequence provides insights into fleshy fruit evolution.</title>
        <authorList>
            <consortium name="Tomato Genome Consortium"/>
        </authorList>
    </citation>
    <scope>NUCLEOTIDE SEQUENCE [LARGE SCALE GENOMIC DNA]</scope>
    <source>
        <strain evidence="2">cv. Heinz 1706</strain>
    </source>
</reference>
<dbReference type="OMA" id="YAKECFL"/>
<dbReference type="InterPro" id="IPR009646">
    <property type="entry name" value="Root_cap"/>
</dbReference>
<evidence type="ECO:0000313" key="2">
    <source>
        <dbReference type="EnsemblPlants" id="Solyc02g078930.2.1"/>
    </source>
</evidence>
<dbReference type="PANTHER" id="PTHR31656">
    <property type="entry name" value="ROOT CAP DOMAIN-CONTAINING PROTEIN"/>
    <property type="match status" value="1"/>
</dbReference>
<dbReference type="EnsemblPlants" id="Solyc02g078930.2.1">
    <property type="protein sequence ID" value="Solyc02g078930.2.1"/>
    <property type="gene ID" value="Solyc02g078930.2"/>
</dbReference>
<evidence type="ECO:0000313" key="3">
    <source>
        <dbReference type="Proteomes" id="UP000004994"/>
    </source>
</evidence>
<dbReference type="PaxDb" id="4081-Solyc02g078930.1.1"/>
<keyword evidence="3" id="KW-1185">Reference proteome</keyword>
<evidence type="ECO:0000256" key="1">
    <source>
        <dbReference type="SAM" id="Phobius"/>
    </source>
</evidence>
<dbReference type="STRING" id="4081.A0A3Q7F4U7"/>
<dbReference type="Pfam" id="PF06830">
    <property type="entry name" value="Root_cap"/>
    <property type="match status" value="1"/>
</dbReference>
<protein>
    <submittedName>
        <fullName evidence="2">Uncharacterized protein</fullName>
    </submittedName>
</protein>
<reference evidence="2" key="2">
    <citation type="submission" date="2019-01" db="UniProtKB">
        <authorList>
            <consortium name="EnsemblPlants"/>
        </authorList>
    </citation>
    <scope>IDENTIFICATION</scope>
    <source>
        <strain evidence="2">cv. Heinz 1706</strain>
    </source>
</reference>
<dbReference type="Gramene" id="Solyc02g078930.2.1">
    <property type="protein sequence ID" value="Solyc02g078930.2.1"/>
    <property type="gene ID" value="Solyc02g078930.2"/>
</dbReference>
<dbReference type="Proteomes" id="UP000004994">
    <property type="component" value="Chromosome 2"/>
</dbReference>
<keyword evidence="1" id="KW-1133">Transmembrane helix</keyword>
<proteinExistence type="predicted"/>
<organism evidence="2">
    <name type="scientific">Solanum lycopersicum</name>
    <name type="common">Tomato</name>
    <name type="synonym">Lycopersicon esculentum</name>
    <dbReference type="NCBI Taxonomy" id="4081"/>
    <lineage>
        <taxon>Eukaryota</taxon>
        <taxon>Viridiplantae</taxon>
        <taxon>Streptophyta</taxon>
        <taxon>Embryophyta</taxon>
        <taxon>Tracheophyta</taxon>
        <taxon>Spermatophyta</taxon>
        <taxon>Magnoliopsida</taxon>
        <taxon>eudicotyledons</taxon>
        <taxon>Gunneridae</taxon>
        <taxon>Pentapetalae</taxon>
        <taxon>asterids</taxon>
        <taxon>lamiids</taxon>
        <taxon>Solanales</taxon>
        <taxon>Solanaceae</taxon>
        <taxon>Solanoideae</taxon>
        <taxon>Solaneae</taxon>
        <taxon>Solanum</taxon>
        <taxon>Solanum subgen. Lycopersicon</taxon>
    </lineage>
</organism>
<sequence length="385" mass="43234">MKYNFLHHSLLLSSSNMNPFGFHFVAILLLLLNAIMVLETQAAYVKPQRVTCYKRYSKCYLKYITCPSECPEIHPKDPYAKECFLDCYSPKCEAVYVSERKPNCDGPGAACYDPRFIGGDGIVFYFHGKKDEHFSLISDVNMQINARFIGIRPAGRSRDFTWIQAIGIMFDSHNFTLEATKAENWDQEADHFKFTYNGMSLSVPLGHSSVWNSPDQNLELERTSATNSVRVTIQEIVEISANVVPVTQEEDAIHSYGIPKNDSFAHLEVQFRFFNLSPKVEGILGRTYQPSFPNPAKSGVDMAIVGGDDKYKTSSLLSADCNSCTVYTPGKNVAERTFANGLWNFLRDDSIGIKVVDCYPTSLTLQFSTISRVYSTSKIIVILGS</sequence>
<accession>A0A3Q7F4U7</accession>